<proteinExistence type="predicted"/>
<dbReference type="Proteomes" id="UP001604336">
    <property type="component" value="Unassembled WGS sequence"/>
</dbReference>
<protein>
    <submittedName>
        <fullName evidence="2">Uncharacterized protein</fullName>
    </submittedName>
</protein>
<gene>
    <name evidence="2" type="ORF">Adt_32080</name>
</gene>
<sequence length="120" mass="13606">MPPKRKATAHEKGKGHVSGSSSCTRPVVEPPNDGDIPRFRTDEIEECYTKTWASKVCHKECQVAREDFSHHFLERVIQHCGWHKVADAPHPAYPTLVREFLPTSTQTLMFRSPPTDTRPG</sequence>
<organism evidence="2 3">
    <name type="scientific">Abeliophyllum distichum</name>
    <dbReference type="NCBI Taxonomy" id="126358"/>
    <lineage>
        <taxon>Eukaryota</taxon>
        <taxon>Viridiplantae</taxon>
        <taxon>Streptophyta</taxon>
        <taxon>Embryophyta</taxon>
        <taxon>Tracheophyta</taxon>
        <taxon>Spermatophyta</taxon>
        <taxon>Magnoliopsida</taxon>
        <taxon>eudicotyledons</taxon>
        <taxon>Gunneridae</taxon>
        <taxon>Pentapetalae</taxon>
        <taxon>asterids</taxon>
        <taxon>lamiids</taxon>
        <taxon>Lamiales</taxon>
        <taxon>Oleaceae</taxon>
        <taxon>Forsythieae</taxon>
        <taxon>Abeliophyllum</taxon>
    </lineage>
</organism>
<evidence type="ECO:0000313" key="3">
    <source>
        <dbReference type="Proteomes" id="UP001604336"/>
    </source>
</evidence>
<feature type="region of interest" description="Disordered" evidence="1">
    <location>
        <begin position="1"/>
        <end position="38"/>
    </location>
</feature>
<name>A0ABD1RFX4_9LAMI</name>
<dbReference type="EMBL" id="JBFOLK010000009">
    <property type="protein sequence ID" value="KAL2487324.1"/>
    <property type="molecule type" value="Genomic_DNA"/>
</dbReference>
<evidence type="ECO:0000313" key="2">
    <source>
        <dbReference type="EMBL" id="KAL2487324.1"/>
    </source>
</evidence>
<keyword evidence="3" id="KW-1185">Reference proteome</keyword>
<accession>A0ABD1RFX4</accession>
<comment type="caution">
    <text evidence="2">The sequence shown here is derived from an EMBL/GenBank/DDBJ whole genome shotgun (WGS) entry which is preliminary data.</text>
</comment>
<reference evidence="3" key="1">
    <citation type="submission" date="2024-07" db="EMBL/GenBank/DDBJ databases">
        <title>Two chromosome-level genome assemblies of Korean endemic species Abeliophyllum distichum and Forsythia ovata (Oleaceae).</title>
        <authorList>
            <person name="Jang H."/>
        </authorList>
    </citation>
    <scope>NUCLEOTIDE SEQUENCE [LARGE SCALE GENOMIC DNA]</scope>
</reference>
<evidence type="ECO:0000256" key="1">
    <source>
        <dbReference type="SAM" id="MobiDB-lite"/>
    </source>
</evidence>
<dbReference type="AlphaFoldDB" id="A0ABD1RFX4"/>